<keyword evidence="1" id="KW-1185">Reference proteome</keyword>
<name>A0A1S3ZMJ7_TOBAC</name>
<reference evidence="2" key="2">
    <citation type="submission" date="2025-08" db="UniProtKB">
        <authorList>
            <consortium name="RefSeq"/>
        </authorList>
    </citation>
    <scope>IDENTIFICATION</scope>
    <source>
        <tissue evidence="2">Leaf</tissue>
    </source>
</reference>
<dbReference type="PANTHER" id="PTHR46238:SF8">
    <property type="entry name" value="ENDONUCLEASE_EXONUCLEASE_PHOSPHATASE DOMAIN-CONTAINING PROTEIN"/>
    <property type="match status" value="1"/>
</dbReference>
<gene>
    <name evidence="2" type="primary">LOC107788350</name>
</gene>
<protein>
    <submittedName>
        <fullName evidence="2">Uncharacterized protein LOC107788350</fullName>
    </submittedName>
</protein>
<dbReference type="GeneID" id="107788350"/>
<evidence type="ECO:0000313" key="2">
    <source>
        <dbReference type="RefSeq" id="XP_016465514.2"/>
    </source>
</evidence>
<dbReference type="KEGG" id="nta:107788350"/>
<dbReference type="PaxDb" id="4097-A0A1S3ZMJ7"/>
<evidence type="ECO:0000313" key="1">
    <source>
        <dbReference type="Proteomes" id="UP000790787"/>
    </source>
</evidence>
<dbReference type="Proteomes" id="UP000790787">
    <property type="component" value="Chromosome 18"/>
</dbReference>
<dbReference type="RefSeq" id="XP_016465514.1">
    <property type="nucleotide sequence ID" value="XM_016610028.1"/>
</dbReference>
<organism evidence="1 2">
    <name type="scientific">Nicotiana tabacum</name>
    <name type="common">Common tobacco</name>
    <dbReference type="NCBI Taxonomy" id="4097"/>
    <lineage>
        <taxon>Eukaryota</taxon>
        <taxon>Viridiplantae</taxon>
        <taxon>Streptophyta</taxon>
        <taxon>Embryophyta</taxon>
        <taxon>Tracheophyta</taxon>
        <taxon>Spermatophyta</taxon>
        <taxon>Magnoliopsida</taxon>
        <taxon>eudicotyledons</taxon>
        <taxon>Gunneridae</taxon>
        <taxon>Pentapetalae</taxon>
        <taxon>asterids</taxon>
        <taxon>lamiids</taxon>
        <taxon>Solanales</taxon>
        <taxon>Solanaceae</taxon>
        <taxon>Nicotianoideae</taxon>
        <taxon>Nicotianeae</taxon>
        <taxon>Nicotiana</taxon>
    </lineage>
</organism>
<dbReference type="OrthoDB" id="768353at2759"/>
<proteinExistence type="predicted"/>
<sequence length="216" mass="24847">MLVESTDEEEERNIREWYKKAKKEAKLQVIEAKTALFARLYEELRDKEKVYDKVPGEVLWRCLEAICVPVAYMRLTKEMYDRAKTQVRTVGGDSEHFRFGWDYNKDLRSAHFDDGYADVSYSTGGAMTIESKGFKLSKTKAQYLECKFNIVSGGADIDMRLDSLVIPKKASFNYLGSVIKGDREIDKDVTHCIGAGWMKWRLESDVLCDMNVPPNI</sequence>
<dbReference type="RefSeq" id="XP_016465514.2">
    <property type="nucleotide sequence ID" value="XM_016610028.2"/>
</dbReference>
<dbReference type="STRING" id="4097.A0A1S3ZMJ7"/>
<accession>A0A1S3ZMJ7</accession>
<reference evidence="1" key="1">
    <citation type="journal article" date="2014" name="Nat. Commun.">
        <title>The tobacco genome sequence and its comparison with those of tomato and potato.</title>
        <authorList>
            <person name="Sierro N."/>
            <person name="Battey J.N."/>
            <person name="Ouadi S."/>
            <person name="Bakaher N."/>
            <person name="Bovet L."/>
            <person name="Willig A."/>
            <person name="Goepfert S."/>
            <person name="Peitsch M.C."/>
            <person name="Ivanov N.V."/>
        </authorList>
    </citation>
    <scope>NUCLEOTIDE SEQUENCE [LARGE SCALE GENOMIC DNA]</scope>
</reference>
<dbReference type="PANTHER" id="PTHR46238">
    <property type="entry name" value="REVERSE TRANSCRIPTASE DOMAIN-CONTAINING PROTEIN"/>
    <property type="match status" value="1"/>
</dbReference>
<dbReference type="AlphaFoldDB" id="A0A1S3ZMJ7"/>